<dbReference type="Pfam" id="PF06271">
    <property type="entry name" value="RDD"/>
    <property type="match status" value="1"/>
</dbReference>
<keyword evidence="4 6" id="KW-1133">Transmembrane helix</keyword>
<gene>
    <name evidence="9" type="ORF">IX84_08795</name>
</gene>
<dbReference type="EMBL" id="JPOS01000018">
    <property type="protein sequence ID" value="KGE88739.1"/>
    <property type="molecule type" value="Genomic_DNA"/>
</dbReference>
<feature type="transmembrane region" description="Helical" evidence="6">
    <location>
        <begin position="433"/>
        <end position="453"/>
    </location>
</feature>
<dbReference type="RefSeq" id="WP_044218622.1">
    <property type="nucleotide sequence ID" value="NZ_JBKAGJ010000018.1"/>
</dbReference>
<dbReference type="GO" id="GO:0005886">
    <property type="term" value="C:plasma membrane"/>
    <property type="evidence" value="ECO:0007669"/>
    <property type="project" value="UniProtKB-SubCell"/>
</dbReference>
<keyword evidence="5 6" id="KW-0472">Membrane</keyword>
<keyword evidence="10" id="KW-1185">Reference proteome</keyword>
<evidence type="ECO:0000313" key="10">
    <source>
        <dbReference type="Proteomes" id="UP000029736"/>
    </source>
</evidence>
<sequence>MINRHRNHWLPLLTLLLLGWSASAWAQPSILVVLEQETALFGEAVPLQIVAVAEAGTTIDAFDYRALENQDNMEVLDAKRLDKAGEGNSSISTLDLKLIFWEEGRYTIPPVTLTYTTNGQQEQIQSDNASILIRTMDVASDTTRLMPIKDIIEEPLGFRDFLPYILVGLVAIIIIALIFYWISRGKKGRPAPLSPEREVALRVYMEEELQRLEQSESWANGNEHGFQIELNHLLRFYLDCLYDLHTREKTSPQIVQSLREQAFPHELLPKLNELLQKVDLVKFAKAIPSEQFHRDALQQIREVIQQTKDEQLFLRFYPNNSVTIHRKQQEKQEGTYTNQAPMERVVLEGTRQALYTLSNKTTATERIATGSLKGKSSKPSTGSIAPRLDLARFWPRFFARLIDINLIPLLYLAISFGIGELVSAAELETDNNWFLPTFIVFSIVFFWLCYAYMEHRFGGTMGKLILGIRVVDKQEQYPSLKTASIRFIGKLISEATFWLGYLPYFFDKQGRQTLHDRMAGTYVIRKPDINWSKDTLLDNDLNA</sequence>
<feature type="transmembrane region" description="Helical" evidence="6">
    <location>
        <begin position="161"/>
        <end position="182"/>
    </location>
</feature>
<feature type="signal peptide" evidence="7">
    <location>
        <begin position="1"/>
        <end position="26"/>
    </location>
</feature>
<feature type="domain" description="RDD" evidence="8">
    <location>
        <begin position="391"/>
        <end position="520"/>
    </location>
</feature>
<proteinExistence type="predicted"/>
<dbReference type="PANTHER" id="PTHR36115:SF4">
    <property type="entry name" value="MEMBRANE PROTEIN"/>
    <property type="match status" value="1"/>
</dbReference>
<dbReference type="AlphaFoldDB" id="A0A098S835"/>
<evidence type="ECO:0000313" key="9">
    <source>
        <dbReference type="EMBL" id="KGE88739.1"/>
    </source>
</evidence>
<protein>
    <recommendedName>
        <fullName evidence="8">RDD domain-containing protein</fullName>
    </recommendedName>
</protein>
<name>A0A098S835_9BACT</name>
<comment type="subcellular location">
    <subcellularLocation>
        <location evidence="1">Cell membrane</location>
        <topology evidence="1">Multi-pass membrane protein</topology>
    </subcellularLocation>
</comment>
<evidence type="ECO:0000256" key="2">
    <source>
        <dbReference type="ARBA" id="ARBA00022475"/>
    </source>
</evidence>
<dbReference type="InterPro" id="IPR051791">
    <property type="entry name" value="Pra-immunoreactive"/>
</dbReference>
<dbReference type="InterPro" id="IPR010432">
    <property type="entry name" value="RDD"/>
</dbReference>
<accession>A0A098S835</accession>
<evidence type="ECO:0000256" key="7">
    <source>
        <dbReference type="SAM" id="SignalP"/>
    </source>
</evidence>
<evidence type="ECO:0000256" key="3">
    <source>
        <dbReference type="ARBA" id="ARBA00022692"/>
    </source>
</evidence>
<evidence type="ECO:0000256" key="1">
    <source>
        <dbReference type="ARBA" id="ARBA00004651"/>
    </source>
</evidence>
<comment type="caution">
    <text evidence="9">The sequence shown here is derived from an EMBL/GenBank/DDBJ whole genome shotgun (WGS) entry which is preliminary data.</text>
</comment>
<dbReference type="OrthoDB" id="9807384at2"/>
<dbReference type="STRING" id="1524460.IX84_08795"/>
<evidence type="ECO:0000256" key="6">
    <source>
        <dbReference type="SAM" id="Phobius"/>
    </source>
</evidence>
<dbReference type="Proteomes" id="UP000029736">
    <property type="component" value="Unassembled WGS sequence"/>
</dbReference>
<keyword evidence="7" id="KW-0732">Signal</keyword>
<organism evidence="9 10">
    <name type="scientific">Phaeodactylibacter xiamenensis</name>
    <dbReference type="NCBI Taxonomy" id="1524460"/>
    <lineage>
        <taxon>Bacteria</taxon>
        <taxon>Pseudomonadati</taxon>
        <taxon>Bacteroidota</taxon>
        <taxon>Saprospiria</taxon>
        <taxon>Saprospirales</taxon>
        <taxon>Haliscomenobacteraceae</taxon>
        <taxon>Phaeodactylibacter</taxon>
    </lineage>
</organism>
<keyword evidence="2" id="KW-1003">Cell membrane</keyword>
<evidence type="ECO:0000256" key="5">
    <source>
        <dbReference type="ARBA" id="ARBA00023136"/>
    </source>
</evidence>
<evidence type="ECO:0000256" key="4">
    <source>
        <dbReference type="ARBA" id="ARBA00022989"/>
    </source>
</evidence>
<feature type="chain" id="PRO_5001947741" description="RDD domain-containing protein" evidence="7">
    <location>
        <begin position="27"/>
        <end position="543"/>
    </location>
</feature>
<reference evidence="9 10" key="1">
    <citation type="journal article" date="2014" name="Int. J. Syst. Evol. Microbiol.">
        <title>Phaeodactylibacter xiamenensis gen. nov., sp. nov., a member of the family Saprospiraceae isolated from the marine alga Phaeodactylum tricornutum.</title>
        <authorList>
            <person name="Chen Z.Jr."/>
            <person name="Lei X."/>
            <person name="Lai Q."/>
            <person name="Li Y."/>
            <person name="Zhang B."/>
            <person name="Zhang J."/>
            <person name="Zhang H."/>
            <person name="Yang L."/>
            <person name="Zheng W."/>
            <person name="Tian Y."/>
            <person name="Yu Z."/>
            <person name="Xu H.Jr."/>
            <person name="Zheng T."/>
        </authorList>
    </citation>
    <scope>NUCLEOTIDE SEQUENCE [LARGE SCALE GENOMIC DNA]</scope>
    <source>
        <strain evidence="9 10">KD52</strain>
    </source>
</reference>
<evidence type="ECO:0000259" key="8">
    <source>
        <dbReference type="Pfam" id="PF06271"/>
    </source>
</evidence>
<feature type="transmembrane region" description="Helical" evidence="6">
    <location>
        <begin position="397"/>
        <end position="418"/>
    </location>
</feature>
<dbReference type="PANTHER" id="PTHR36115">
    <property type="entry name" value="PROLINE-RICH ANTIGEN HOMOLOG-RELATED"/>
    <property type="match status" value="1"/>
</dbReference>
<keyword evidence="3 6" id="KW-0812">Transmembrane</keyword>